<keyword evidence="6" id="KW-1185">Reference proteome</keyword>
<reference evidence="5 6" key="1">
    <citation type="submission" date="2023-12" db="EMBL/GenBank/DDBJ databases">
        <title>Novel species of the genus Arcicella isolated from rivers.</title>
        <authorList>
            <person name="Lu H."/>
        </authorList>
    </citation>
    <scope>NUCLEOTIDE SEQUENCE [LARGE SCALE GENOMIC DNA]</scope>
    <source>
        <strain evidence="5 6">DC25W</strain>
    </source>
</reference>
<dbReference type="RefSeq" id="WP_323257030.1">
    <property type="nucleotide sequence ID" value="NZ_JAYGIM010000004.1"/>
</dbReference>
<organism evidence="5 6">
    <name type="scientific">Arcicella lustrica</name>
    <dbReference type="NCBI Taxonomy" id="2984196"/>
    <lineage>
        <taxon>Bacteria</taxon>
        <taxon>Pseudomonadati</taxon>
        <taxon>Bacteroidota</taxon>
        <taxon>Cytophagia</taxon>
        <taxon>Cytophagales</taxon>
        <taxon>Flectobacillaceae</taxon>
        <taxon>Arcicella</taxon>
    </lineage>
</organism>
<name>A0ABU5SFT1_9BACT</name>
<evidence type="ECO:0000259" key="4">
    <source>
        <dbReference type="Pfam" id="PF24981"/>
    </source>
</evidence>
<keyword evidence="2" id="KW-0677">Repeat</keyword>
<evidence type="ECO:0000256" key="3">
    <source>
        <dbReference type="SAM" id="SignalP"/>
    </source>
</evidence>
<dbReference type="InterPro" id="IPR015915">
    <property type="entry name" value="Kelch-typ_b-propeller"/>
</dbReference>
<dbReference type="SMART" id="SM00612">
    <property type="entry name" value="Kelch"/>
    <property type="match status" value="4"/>
</dbReference>
<feature type="signal peptide" evidence="3">
    <location>
        <begin position="1"/>
        <end position="24"/>
    </location>
</feature>
<evidence type="ECO:0000313" key="6">
    <source>
        <dbReference type="Proteomes" id="UP001302222"/>
    </source>
</evidence>
<gene>
    <name evidence="5" type="ORF">VB798_06090</name>
</gene>
<protein>
    <submittedName>
        <fullName evidence="5">Kelch repeat-containing protein</fullName>
    </submittedName>
</protein>
<dbReference type="InterPro" id="IPR056737">
    <property type="entry name" value="Beta-prop_ATRN-MKLN-like"/>
</dbReference>
<evidence type="ECO:0000313" key="5">
    <source>
        <dbReference type="EMBL" id="MEA5426136.1"/>
    </source>
</evidence>
<dbReference type="EMBL" id="JAYGIM010000004">
    <property type="protein sequence ID" value="MEA5426136.1"/>
    <property type="molecule type" value="Genomic_DNA"/>
</dbReference>
<dbReference type="PANTHER" id="PTHR45632:SF24">
    <property type="entry name" value="GALACTOSE OXIDASE"/>
    <property type="match status" value="1"/>
</dbReference>
<evidence type="ECO:0000256" key="1">
    <source>
        <dbReference type="ARBA" id="ARBA00022441"/>
    </source>
</evidence>
<dbReference type="InterPro" id="IPR011043">
    <property type="entry name" value="Gal_Oxase/kelch_b-propeller"/>
</dbReference>
<comment type="caution">
    <text evidence="5">The sequence shown here is derived from an EMBL/GenBank/DDBJ whole genome shotgun (WGS) entry which is preliminary data.</text>
</comment>
<sequence>MKINRHILTLSLLFIALIDNHLHAQTWEKIYSENNCTKRLENTLAAVGDKLVLLGGRTVKSTEVFDIKTKTWTKLADAPLEIHHLQAVTFQNEVYVMGALTGQYPHETPIPNIYIFNLQKNEWRKGPEIPSDRLRGSAGCVVYKNKIYMVCGIQDGHWDGHVAWLDEYDPQKNTWRKLADAPHVRDHLSVAVIKDKLYLAGGRRSTAKINQVLNLTEAAVDVYDFKQKTWETLPENLNIPTQRAGYSAVALGNKVLIIGGESPAQVPAHSEVEAYDVDKKVWLKYPSLNQGRHGTGAVVVKGKVYTIAGSGNRGGGPELEAIEVLVKE</sequence>
<feature type="chain" id="PRO_5045254307" evidence="3">
    <location>
        <begin position="25"/>
        <end position="328"/>
    </location>
</feature>
<dbReference type="SUPFAM" id="SSF50965">
    <property type="entry name" value="Galactose oxidase, central domain"/>
    <property type="match status" value="1"/>
</dbReference>
<dbReference type="Proteomes" id="UP001302222">
    <property type="component" value="Unassembled WGS sequence"/>
</dbReference>
<keyword evidence="1" id="KW-0880">Kelch repeat</keyword>
<keyword evidence="3" id="KW-0732">Signal</keyword>
<feature type="domain" description="Attractin/MKLN-like beta-propeller" evidence="4">
    <location>
        <begin position="19"/>
        <end position="260"/>
    </location>
</feature>
<dbReference type="Pfam" id="PF24981">
    <property type="entry name" value="Beta-prop_ATRN-LZTR1"/>
    <property type="match status" value="1"/>
</dbReference>
<dbReference type="InterPro" id="IPR006652">
    <property type="entry name" value="Kelch_1"/>
</dbReference>
<accession>A0ABU5SFT1</accession>
<proteinExistence type="predicted"/>
<dbReference type="PANTHER" id="PTHR45632">
    <property type="entry name" value="LD33804P"/>
    <property type="match status" value="1"/>
</dbReference>
<dbReference type="Gene3D" id="2.120.10.80">
    <property type="entry name" value="Kelch-type beta propeller"/>
    <property type="match status" value="2"/>
</dbReference>
<evidence type="ECO:0000256" key="2">
    <source>
        <dbReference type="ARBA" id="ARBA00022737"/>
    </source>
</evidence>